<dbReference type="GO" id="GO:0015450">
    <property type="term" value="F:protein-transporting ATPase activity"/>
    <property type="evidence" value="ECO:0007669"/>
    <property type="project" value="InterPro"/>
</dbReference>
<dbReference type="NCBIfam" id="TIGR00966">
    <property type="entry name" value="transloc_SecF"/>
    <property type="match status" value="1"/>
</dbReference>
<dbReference type="Gene3D" id="1.20.1640.10">
    <property type="entry name" value="Multidrug efflux transporter AcrB transmembrane domain"/>
    <property type="match status" value="2"/>
</dbReference>
<evidence type="ECO:0000259" key="12">
    <source>
        <dbReference type="Pfam" id="PF21760"/>
    </source>
</evidence>
<dbReference type="Pfam" id="PF02355">
    <property type="entry name" value="SecD_SecF_C"/>
    <property type="match status" value="2"/>
</dbReference>
<comment type="similarity">
    <text evidence="9">Belongs to the SecD/SecF family. SecD subfamily.</text>
</comment>
<evidence type="ECO:0000259" key="11">
    <source>
        <dbReference type="Pfam" id="PF02355"/>
    </source>
</evidence>
<feature type="transmembrane region" description="Helical" evidence="9">
    <location>
        <begin position="736"/>
        <end position="753"/>
    </location>
</feature>
<feature type="domain" description="Protein translocase subunit SecDF P1" evidence="12">
    <location>
        <begin position="202"/>
        <end position="260"/>
    </location>
</feature>
<dbReference type="InterPro" id="IPR054384">
    <property type="entry name" value="SecDF_P1_head"/>
</dbReference>
<dbReference type="Pfam" id="PF07549">
    <property type="entry name" value="Sec_GG"/>
    <property type="match status" value="1"/>
</dbReference>
<comment type="caution">
    <text evidence="14">The sequence shown here is derived from an EMBL/GenBank/DDBJ whole genome shotgun (WGS) entry which is preliminary data.</text>
</comment>
<evidence type="ECO:0000256" key="2">
    <source>
        <dbReference type="ARBA" id="ARBA00022448"/>
    </source>
</evidence>
<dbReference type="InterPro" id="IPR048631">
    <property type="entry name" value="SecD_1st"/>
</dbReference>
<feature type="transmembrane region" description="Helical" evidence="9">
    <location>
        <begin position="552"/>
        <end position="576"/>
    </location>
</feature>
<comment type="subunit">
    <text evidence="10">Forms a complex with SecD. Part of the essential Sec protein translocation apparatus which comprises SecA, SecYEG and auxiliary proteins SecDF. Other proteins may also be involved.</text>
</comment>
<evidence type="ECO:0000259" key="13">
    <source>
        <dbReference type="Pfam" id="PF22599"/>
    </source>
</evidence>
<keyword evidence="2 9" id="KW-0813">Transport</keyword>
<dbReference type="AlphaFoldDB" id="A0AAE3VCG9"/>
<feature type="transmembrane region" description="Helical" evidence="9">
    <location>
        <begin position="7"/>
        <end position="26"/>
    </location>
</feature>
<evidence type="ECO:0000256" key="4">
    <source>
        <dbReference type="ARBA" id="ARBA00022692"/>
    </source>
</evidence>
<feature type="transmembrane region" description="Helical" evidence="9">
    <location>
        <begin position="760"/>
        <end position="780"/>
    </location>
</feature>
<protein>
    <recommendedName>
        <fullName evidence="9 10">Multifunctional fusion protein</fullName>
    </recommendedName>
    <domain>
        <recommendedName>
            <fullName evidence="9">Protein translocase subunit SecD</fullName>
        </recommendedName>
    </domain>
    <domain>
        <recommendedName>
            <fullName evidence="10">Protein-export membrane protein SecF</fullName>
        </recommendedName>
    </domain>
</protein>
<feature type="transmembrane region" description="Helical" evidence="9">
    <location>
        <begin position="608"/>
        <end position="626"/>
    </location>
</feature>
<dbReference type="InterPro" id="IPR055344">
    <property type="entry name" value="SecD_SecF_C_bact"/>
</dbReference>
<evidence type="ECO:0000256" key="6">
    <source>
        <dbReference type="ARBA" id="ARBA00022989"/>
    </source>
</evidence>
<dbReference type="NCBIfam" id="TIGR01129">
    <property type="entry name" value="secD"/>
    <property type="match status" value="1"/>
</dbReference>
<keyword evidence="4 9" id="KW-0812">Transmembrane</keyword>
<proteinExistence type="inferred from homology"/>
<comment type="function">
    <text evidence="9">Part of the Sec protein translocase complex. Interacts with the SecYEG preprotein conducting channel. SecDF uses the proton motive force (PMF) to complete protein translocation after the ATP-dependent function of SecA.</text>
</comment>
<feature type="domain" description="Protein export membrane protein SecD/SecF C-terminal" evidence="11">
    <location>
        <begin position="716"/>
        <end position="891"/>
    </location>
</feature>
<keyword evidence="8 9" id="KW-0472">Membrane</keyword>
<dbReference type="Gene3D" id="3.30.1360.200">
    <property type="match status" value="1"/>
</dbReference>
<evidence type="ECO:0000313" key="15">
    <source>
        <dbReference type="Proteomes" id="UP001238163"/>
    </source>
</evidence>
<evidence type="ECO:0000256" key="3">
    <source>
        <dbReference type="ARBA" id="ARBA00022475"/>
    </source>
</evidence>
<dbReference type="PANTHER" id="PTHR30081:SF1">
    <property type="entry name" value="PROTEIN TRANSLOCASE SUBUNIT SECD"/>
    <property type="match status" value="1"/>
</dbReference>
<dbReference type="InterPro" id="IPR048634">
    <property type="entry name" value="SecD_SecF_C"/>
</dbReference>
<dbReference type="InterPro" id="IPR022813">
    <property type="entry name" value="SecD/SecF_arch_bac"/>
</dbReference>
<dbReference type="EMBL" id="JAUSVL010000001">
    <property type="protein sequence ID" value="MDQ0287930.1"/>
    <property type="molecule type" value="Genomic_DNA"/>
</dbReference>
<evidence type="ECO:0000256" key="1">
    <source>
        <dbReference type="ARBA" id="ARBA00004651"/>
    </source>
</evidence>
<dbReference type="GO" id="GO:0005886">
    <property type="term" value="C:plasma membrane"/>
    <property type="evidence" value="ECO:0007669"/>
    <property type="project" value="UniProtKB-SubCell"/>
</dbReference>
<comment type="caution">
    <text evidence="9">Lacks conserved residue(s) required for the propagation of feature annotation.</text>
</comment>
<feature type="domain" description="SecDF P1 head subdomain" evidence="13">
    <location>
        <begin position="303"/>
        <end position="402"/>
    </location>
</feature>
<name>A0AAE3VCG9_9BACT</name>
<dbReference type="FunFam" id="1.20.1640.10:FF:000004">
    <property type="entry name" value="Protein translocase subunit SecD"/>
    <property type="match status" value="1"/>
</dbReference>
<feature type="transmembrane region" description="Helical" evidence="9">
    <location>
        <begin position="786"/>
        <end position="808"/>
    </location>
</feature>
<dbReference type="NCBIfam" id="TIGR00916">
    <property type="entry name" value="2A0604s01"/>
    <property type="match status" value="2"/>
</dbReference>
<evidence type="ECO:0000256" key="8">
    <source>
        <dbReference type="ARBA" id="ARBA00023136"/>
    </source>
</evidence>
<evidence type="ECO:0000313" key="14">
    <source>
        <dbReference type="EMBL" id="MDQ0287930.1"/>
    </source>
</evidence>
<dbReference type="HAMAP" id="MF_01464_B">
    <property type="entry name" value="SecF_B"/>
    <property type="match status" value="1"/>
</dbReference>
<dbReference type="PRINTS" id="PR01755">
    <property type="entry name" value="SECFTRNLCASE"/>
</dbReference>
<dbReference type="Proteomes" id="UP001238163">
    <property type="component" value="Unassembled WGS sequence"/>
</dbReference>
<dbReference type="GO" id="GO:0065002">
    <property type="term" value="P:intracellular protein transmembrane transport"/>
    <property type="evidence" value="ECO:0007669"/>
    <property type="project" value="UniProtKB-UniRule"/>
</dbReference>
<feature type="transmembrane region" description="Helical" evidence="9">
    <location>
        <begin position="839"/>
        <end position="860"/>
    </location>
</feature>
<reference evidence="14" key="1">
    <citation type="submission" date="2023-07" db="EMBL/GenBank/DDBJ databases">
        <title>Genomic Encyclopedia of Type Strains, Phase IV (KMG-IV): sequencing the most valuable type-strain genomes for metagenomic binning, comparative biology and taxonomic classification.</title>
        <authorList>
            <person name="Goeker M."/>
        </authorList>
    </citation>
    <scope>NUCLEOTIDE SEQUENCE</scope>
    <source>
        <strain evidence="14">DSM 24202</strain>
    </source>
</reference>
<dbReference type="GO" id="GO:0006605">
    <property type="term" value="P:protein targeting"/>
    <property type="evidence" value="ECO:0007669"/>
    <property type="project" value="UniProtKB-UniRule"/>
</dbReference>
<evidence type="ECO:0000256" key="10">
    <source>
        <dbReference type="HAMAP-Rule" id="MF_01464"/>
    </source>
</evidence>
<dbReference type="InterPro" id="IPR022646">
    <property type="entry name" value="SecD/SecF_CS"/>
</dbReference>
<dbReference type="InterPro" id="IPR005791">
    <property type="entry name" value="SecD"/>
</dbReference>
<dbReference type="HAMAP" id="MF_01463_B">
    <property type="entry name" value="SecD_B"/>
    <property type="match status" value="1"/>
</dbReference>
<evidence type="ECO:0000256" key="7">
    <source>
        <dbReference type="ARBA" id="ARBA00023010"/>
    </source>
</evidence>
<feature type="domain" description="Protein export membrane protein SecD/SecF C-terminal" evidence="11">
    <location>
        <begin position="409"/>
        <end position="572"/>
    </location>
</feature>
<comment type="subcellular location">
    <subcellularLocation>
        <location evidence="1 9">Cell membrane</location>
        <topology evidence="1 9">Multi-pass membrane protein</topology>
    </subcellularLocation>
</comment>
<comment type="subunit">
    <text evidence="9">Forms a complex with SecF. Part of the essential Sec protein translocation apparatus which comprises SecA, SecYEG and auxiliary proteins SecDF. Other proteins may also be involved.</text>
</comment>
<accession>A0AAE3VCG9</accession>
<evidence type="ECO:0000256" key="5">
    <source>
        <dbReference type="ARBA" id="ARBA00022927"/>
    </source>
</evidence>
<dbReference type="Gene3D" id="3.30.70.3400">
    <property type="match status" value="1"/>
</dbReference>
<evidence type="ECO:0000256" key="9">
    <source>
        <dbReference type="HAMAP-Rule" id="MF_01463"/>
    </source>
</evidence>
<dbReference type="InterPro" id="IPR022645">
    <property type="entry name" value="SecD/SecF_bac"/>
</dbReference>
<feature type="transmembrane region" description="Helical" evidence="9">
    <location>
        <begin position="516"/>
        <end position="540"/>
    </location>
</feature>
<feature type="transmembrane region" description="Helical" evidence="9">
    <location>
        <begin position="474"/>
        <end position="495"/>
    </location>
</feature>
<sequence>MKKSLIIRWIIIALVVIGWLSAMFPIRDKDYLGEFDRISAKQLAALQARSQNVLKVGNPDELKAKLDAMEAKDSDEYKALQKSYSELQASPDYEAWVKVKDFAELMRRVAAVRSDDASISGYKALERAAQGNADLYRINLSDFVNVPFQAKASNKTILRYVRVKSAGKLRLGLDLQGGTEFVLGFNEKDVPKDEKVEDIRDRILVIMDNRLNSMGVTEPEIKATGKNTISVRMPSVDEADKSDIRSTIKQAAKLEFHLVAENSDELVSQYMADRQNFRTPPGLIRKEIESERNGELITQVVFIEKTPQRIRGEDVDKAFPNVDEFGNWSISLRFKSRGARAFADVTGKNVGRQLAIVLDGVVYSAPNIREAISGGQAEISGSFTFEEARRLSGVIASGNVPVTVNIDSEFGTDPTLGADSVRSGSWAGLLGMALVILFMMWYYRVAGLIAVSALVVNTVLVLGTMALTKATITMPGIAGMVLTIGMAVDANVLIFERIREELKRGKTIGNAIVAGYQRAFSSIFDSNLTTLVTAFFMYQFGSGSVKGFAVTLSFGIFASMFTAIFMTRAIFDLLVLRDIIKGLPMRTFKFLENLNVDYLKYRKNAIRGSLVLCVVSLACFGVRYFGTKDALGLDFAGGTELAYTCDGQAPDVDEVRKFLGTQGYGDNLRVGYKRGQGGERLLEIVLPIIKVKDQVQEVDYTAFSMALDQAFPEVKIGLKQTNTVGGNVGAKFRNDAIWAAVLSTLGIIVYLAFRFELMFGLAAVLAVAHDALVSAGLFMLCGGQLSLTAMAALMTIFGYSLNDTIVIFDRIRETRELNKDKSYYELINQAVNESMSRTLLTSLTTLLVVVSLLVFGGGAIFDFALIMFFGIFTGTYSTIFIASAFINTWHKRAVRRERVNAEALKNAARDAEATAKA</sequence>
<dbReference type="SUPFAM" id="SSF82866">
    <property type="entry name" value="Multidrug efflux transporter AcrB transmembrane domain"/>
    <property type="match status" value="2"/>
</dbReference>
<dbReference type="InterPro" id="IPR005665">
    <property type="entry name" value="SecF_bac"/>
</dbReference>
<keyword evidence="15" id="KW-1185">Reference proteome</keyword>
<gene>
    <name evidence="9" type="primary">secD</name>
    <name evidence="10" type="synonym">secF</name>
    <name evidence="14" type="ORF">J3R75_000037</name>
</gene>
<dbReference type="GO" id="GO:0043952">
    <property type="term" value="P:protein transport by the Sec complex"/>
    <property type="evidence" value="ECO:0007669"/>
    <property type="project" value="UniProtKB-UniRule"/>
</dbReference>
<dbReference type="Pfam" id="PF22599">
    <property type="entry name" value="SecDF_P1_head"/>
    <property type="match status" value="1"/>
</dbReference>
<comment type="similarity">
    <text evidence="10">Belongs to the SecD/SecF family. SecF subfamily.</text>
</comment>
<dbReference type="RefSeq" id="WP_307259088.1">
    <property type="nucleotide sequence ID" value="NZ_JAUSVL010000001.1"/>
</dbReference>
<keyword evidence="5 9" id="KW-0653">Protein transport</keyword>
<feature type="transmembrane region" description="Helical" evidence="9">
    <location>
        <begin position="448"/>
        <end position="468"/>
    </location>
</feature>
<feature type="transmembrane region" description="Helical" evidence="9">
    <location>
        <begin position="424"/>
        <end position="443"/>
    </location>
</feature>
<keyword evidence="7 9" id="KW-0811">Translocation</keyword>
<organism evidence="14 15">
    <name type="scientific">Oligosphaera ethanolica</name>
    <dbReference type="NCBI Taxonomy" id="760260"/>
    <lineage>
        <taxon>Bacteria</taxon>
        <taxon>Pseudomonadati</taxon>
        <taxon>Lentisphaerota</taxon>
        <taxon>Oligosphaeria</taxon>
        <taxon>Oligosphaerales</taxon>
        <taxon>Oligosphaeraceae</taxon>
        <taxon>Oligosphaera</taxon>
    </lineage>
</organism>
<dbReference type="PANTHER" id="PTHR30081">
    <property type="entry name" value="PROTEIN-EXPORT MEMBRANE PROTEIN SEC"/>
    <property type="match status" value="1"/>
</dbReference>
<feature type="transmembrane region" description="Helical" evidence="9">
    <location>
        <begin position="866"/>
        <end position="886"/>
    </location>
</feature>
<keyword evidence="6 9" id="KW-1133">Transmembrane helix</keyword>
<keyword evidence="3 9" id="KW-1003">Cell membrane</keyword>
<dbReference type="Pfam" id="PF21760">
    <property type="entry name" value="SecD_1st"/>
    <property type="match status" value="1"/>
</dbReference>